<evidence type="ECO:0000259" key="1">
    <source>
        <dbReference type="Pfam" id="PF01323"/>
    </source>
</evidence>
<dbReference type="InterPro" id="IPR036249">
    <property type="entry name" value="Thioredoxin-like_sf"/>
</dbReference>
<accession>A0A6J6LTA7</accession>
<dbReference type="InterPro" id="IPR001853">
    <property type="entry name" value="DSBA-like_thioredoxin_dom"/>
</dbReference>
<dbReference type="SUPFAM" id="SSF52833">
    <property type="entry name" value="Thioredoxin-like"/>
    <property type="match status" value="1"/>
</dbReference>
<dbReference type="EMBL" id="CAEZWV010000006">
    <property type="protein sequence ID" value="CAB4664921.1"/>
    <property type="molecule type" value="Genomic_DNA"/>
</dbReference>
<proteinExistence type="predicted"/>
<organism evidence="2">
    <name type="scientific">freshwater metagenome</name>
    <dbReference type="NCBI Taxonomy" id="449393"/>
    <lineage>
        <taxon>unclassified sequences</taxon>
        <taxon>metagenomes</taxon>
        <taxon>ecological metagenomes</taxon>
    </lineage>
</organism>
<dbReference type="Gene3D" id="3.40.30.10">
    <property type="entry name" value="Glutaredoxin"/>
    <property type="match status" value="1"/>
</dbReference>
<evidence type="ECO:0000313" key="2">
    <source>
        <dbReference type="EMBL" id="CAB4664921.1"/>
    </source>
</evidence>
<reference evidence="2" key="1">
    <citation type="submission" date="2020-05" db="EMBL/GenBank/DDBJ databases">
        <authorList>
            <person name="Chiriac C."/>
            <person name="Salcher M."/>
            <person name="Ghai R."/>
            <person name="Kavagutti S V."/>
        </authorList>
    </citation>
    <scope>NUCLEOTIDE SEQUENCE</scope>
</reference>
<dbReference type="Pfam" id="PF01323">
    <property type="entry name" value="DSBA"/>
    <property type="match status" value="1"/>
</dbReference>
<dbReference type="AlphaFoldDB" id="A0A6J6LTA7"/>
<gene>
    <name evidence="2" type="ORF">UFOPK2295_00444</name>
</gene>
<name>A0A6J6LTA7_9ZZZZ</name>
<sequence length="199" mass="22603">MTRSFGLTFDYRCPFARLVHDHVVEGLRAGADWNVTFLPFCLGQAHVEEGQQDIWETPERDSGLLTLQLAISLRDQQNSAFLDYHQAMFNYRHVNGGSLLDRARITEIIESAGGDAPKAFADVESGRTLDVVREEHTKYVRSHQVWGTPTFIVDDKAVFVRLLDHAHGDTAAARRTIDRILDDIDWPILNEFKHTSVPM</sequence>
<dbReference type="GO" id="GO:0016491">
    <property type="term" value="F:oxidoreductase activity"/>
    <property type="evidence" value="ECO:0007669"/>
    <property type="project" value="InterPro"/>
</dbReference>
<protein>
    <submittedName>
        <fullName evidence="2">Unannotated protein</fullName>
    </submittedName>
</protein>
<feature type="domain" description="DSBA-like thioredoxin" evidence="1">
    <location>
        <begin position="9"/>
        <end position="159"/>
    </location>
</feature>